<keyword evidence="7" id="KW-0969">Cilium</keyword>
<dbReference type="GO" id="GO:0003774">
    <property type="term" value="F:cytoskeletal motor activity"/>
    <property type="evidence" value="ECO:0007669"/>
    <property type="project" value="InterPro"/>
</dbReference>
<evidence type="ECO:0000256" key="4">
    <source>
        <dbReference type="HAMAP-Rule" id="MF_00724"/>
    </source>
</evidence>
<evidence type="ECO:0000313" key="7">
    <source>
        <dbReference type="EMBL" id="TQR07757.1"/>
    </source>
</evidence>
<keyword evidence="7" id="KW-0966">Cell projection</keyword>
<keyword evidence="8" id="KW-1185">Reference proteome</keyword>
<dbReference type="NCBIfam" id="TIGR00205">
    <property type="entry name" value="fliE"/>
    <property type="match status" value="1"/>
</dbReference>
<comment type="similarity">
    <text evidence="2 4">Belongs to the FliE family.</text>
</comment>
<dbReference type="PANTHER" id="PTHR34653:SF1">
    <property type="entry name" value="FLAGELLAR HOOK-BASAL BODY COMPLEX PROTEIN FLIE"/>
    <property type="match status" value="1"/>
</dbReference>
<feature type="region of interest" description="Disordered" evidence="6">
    <location>
        <begin position="1"/>
        <end position="23"/>
    </location>
</feature>
<dbReference type="InterPro" id="IPR001624">
    <property type="entry name" value="FliE"/>
</dbReference>
<dbReference type="HAMAP" id="MF_00724">
    <property type="entry name" value="FliE"/>
    <property type="match status" value="1"/>
</dbReference>
<organism evidence="7 8">
    <name type="scientific">Psychrobacillus soli</name>
    <dbReference type="NCBI Taxonomy" id="1543965"/>
    <lineage>
        <taxon>Bacteria</taxon>
        <taxon>Bacillati</taxon>
        <taxon>Bacillota</taxon>
        <taxon>Bacilli</taxon>
        <taxon>Bacillales</taxon>
        <taxon>Bacillaceae</taxon>
        <taxon>Psychrobacillus</taxon>
    </lineage>
</organism>
<comment type="subcellular location">
    <subcellularLocation>
        <location evidence="1 4">Bacterial flagellum basal body</location>
    </subcellularLocation>
</comment>
<proteinExistence type="inferred from homology"/>
<feature type="compositionally biased region" description="Polar residues" evidence="6">
    <location>
        <begin position="7"/>
        <end position="23"/>
    </location>
</feature>
<dbReference type="GO" id="GO:0009425">
    <property type="term" value="C:bacterial-type flagellum basal body"/>
    <property type="evidence" value="ECO:0007669"/>
    <property type="project" value="UniProtKB-SubCell"/>
</dbReference>
<evidence type="ECO:0000256" key="5">
    <source>
        <dbReference type="NCBIfam" id="TIGR00205"/>
    </source>
</evidence>
<evidence type="ECO:0000256" key="1">
    <source>
        <dbReference type="ARBA" id="ARBA00004117"/>
    </source>
</evidence>
<keyword evidence="3 4" id="KW-0975">Bacterial flagellum</keyword>
<dbReference type="PRINTS" id="PR01006">
    <property type="entry name" value="FLGHOOKFLIE"/>
</dbReference>
<reference evidence="7 8" key="1">
    <citation type="submission" date="2019-05" db="EMBL/GenBank/DDBJ databases">
        <title>Psychrobacillus vulpis sp. nov., a new species isolated from feces of a red fox that inhabits in The Tablas de Daimiel Natural Park, Albacete, Spain.</title>
        <authorList>
            <person name="Rodriguez M."/>
            <person name="Reina J.C."/>
            <person name="Bejar V."/>
            <person name="Llamas I."/>
        </authorList>
    </citation>
    <scope>NUCLEOTIDE SEQUENCE [LARGE SCALE GENOMIC DNA]</scope>
    <source>
        <strain evidence="7 8">NHI-2</strain>
    </source>
</reference>
<evidence type="ECO:0000256" key="3">
    <source>
        <dbReference type="ARBA" id="ARBA00023143"/>
    </source>
</evidence>
<gene>
    <name evidence="4 7" type="primary">fliE</name>
    <name evidence="7" type="ORF">FG383_17725</name>
</gene>
<evidence type="ECO:0000256" key="6">
    <source>
        <dbReference type="SAM" id="MobiDB-lite"/>
    </source>
</evidence>
<name>A0A544SRC3_9BACI</name>
<keyword evidence="7" id="KW-0282">Flagellum</keyword>
<dbReference type="PANTHER" id="PTHR34653">
    <property type="match status" value="1"/>
</dbReference>
<dbReference type="RefSeq" id="WP_142608731.1">
    <property type="nucleotide sequence ID" value="NZ_VDGG01000051.1"/>
</dbReference>
<accession>A0A544SRC3</accession>
<evidence type="ECO:0000313" key="8">
    <source>
        <dbReference type="Proteomes" id="UP000318937"/>
    </source>
</evidence>
<protein>
    <recommendedName>
        <fullName evidence="4 5">Flagellar hook-basal body complex protein FliE</fullName>
    </recommendedName>
</protein>
<dbReference type="GO" id="GO:0005198">
    <property type="term" value="F:structural molecule activity"/>
    <property type="evidence" value="ECO:0007669"/>
    <property type="project" value="UniProtKB-UniRule"/>
</dbReference>
<dbReference type="OrthoDB" id="9812413at2"/>
<dbReference type="GO" id="GO:0071973">
    <property type="term" value="P:bacterial-type flagellum-dependent cell motility"/>
    <property type="evidence" value="ECO:0007669"/>
    <property type="project" value="InterPro"/>
</dbReference>
<dbReference type="EMBL" id="VDGG01000051">
    <property type="protein sequence ID" value="TQR07757.1"/>
    <property type="molecule type" value="Genomic_DNA"/>
</dbReference>
<dbReference type="AlphaFoldDB" id="A0A544SRC3"/>
<comment type="caution">
    <text evidence="7">The sequence shown here is derived from an EMBL/GenBank/DDBJ whole genome shotgun (WGS) entry which is preliminary data.</text>
</comment>
<dbReference type="Pfam" id="PF02049">
    <property type="entry name" value="FliE"/>
    <property type="match status" value="1"/>
</dbReference>
<dbReference type="Proteomes" id="UP000318937">
    <property type="component" value="Unassembled WGS sequence"/>
</dbReference>
<sequence length="101" mass="11024">MAIESVSLFNPSQINPVSTTSKVSSAEAQEKFGDFLKGAIDSVNANQKASDVATEKLIRGENIELHDVMIASQKASITLNATLEIRNKVIEAYQEIMRMPV</sequence>
<evidence type="ECO:0000256" key="2">
    <source>
        <dbReference type="ARBA" id="ARBA00009272"/>
    </source>
</evidence>